<reference evidence="3" key="1">
    <citation type="submission" date="2018-04" db="EMBL/GenBank/DDBJ databases">
        <title>Whole genome sequencing of Hypsizygus marmoreus.</title>
        <authorList>
            <person name="Choi I.-G."/>
            <person name="Min B."/>
            <person name="Kim J.-G."/>
            <person name="Kim S."/>
            <person name="Oh Y.-L."/>
            <person name="Kong W.-S."/>
            <person name="Park H."/>
            <person name="Jeong J."/>
            <person name="Song E.-S."/>
        </authorList>
    </citation>
    <scope>NUCLEOTIDE SEQUENCE [LARGE SCALE GENOMIC DNA]</scope>
    <source>
        <strain evidence="3">51987-8</strain>
    </source>
</reference>
<feature type="region of interest" description="Disordered" evidence="1">
    <location>
        <begin position="718"/>
        <end position="775"/>
    </location>
</feature>
<dbReference type="Gene3D" id="1.10.510.10">
    <property type="entry name" value="Transferase(Phosphotransferase) domain 1"/>
    <property type="match status" value="1"/>
</dbReference>
<evidence type="ECO:0000259" key="2">
    <source>
        <dbReference type="PROSITE" id="PS50011"/>
    </source>
</evidence>
<dbReference type="Pfam" id="PF17667">
    <property type="entry name" value="Pkinase_fungal"/>
    <property type="match status" value="2"/>
</dbReference>
<feature type="compositionally biased region" description="Polar residues" evidence="1">
    <location>
        <begin position="763"/>
        <end position="775"/>
    </location>
</feature>
<feature type="compositionally biased region" description="Low complexity" evidence="1">
    <location>
        <begin position="730"/>
        <end position="745"/>
    </location>
</feature>
<dbReference type="EMBL" id="LUEZ02000138">
    <property type="protein sequence ID" value="RDB15778.1"/>
    <property type="molecule type" value="Genomic_DNA"/>
</dbReference>
<proteinExistence type="predicted"/>
<accession>A0A369J1A3</accession>
<feature type="domain" description="Protein kinase" evidence="2">
    <location>
        <begin position="389"/>
        <end position="700"/>
    </location>
</feature>
<dbReference type="InParanoid" id="A0A369J1A3"/>
<dbReference type="PROSITE" id="PS50011">
    <property type="entry name" value="PROTEIN_KINASE_DOM"/>
    <property type="match status" value="1"/>
</dbReference>
<dbReference type="PANTHER" id="PTHR38248:SF2">
    <property type="entry name" value="FUNK1 11"/>
    <property type="match status" value="1"/>
</dbReference>
<dbReference type="GO" id="GO:0005524">
    <property type="term" value="F:ATP binding"/>
    <property type="evidence" value="ECO:0007669"/>
    <property type="project" value="InterPro"/>
</dbReference>
<dbReference type="OrthoDB" id="3066269at2759"/>
<comment type="caution">
    <text evidence="3">The sequence shown here is derived from an EMBL/GenBank/DDBJ whole genome shotgun (WGS) entry which is preliminary data.</text>
</comment>
<organism evidence="3 4">
    <name type="scientific">Hypsizygus marmoreus</name>
    <name type="common">White beech mushroom</name>
    <name type="synonym">Agaricus marmoreus</name>
    <dbReference type="NCBI Taxonomy" id="39966"/>
    <lineage>
        <taxon>Eukaryota</taxon>
        <taxon>Fungi</taxon>
        <taxon>Dikarya</taxon>
        <taxon>Basidiomycota</taxon>
        <taxon>Agaricomycotina</taxon>
        <taxon>Agaricomycetes</taxon>
        <taxon>Agaricomycetidae</taxon>
        <taxon>Agaricales</taxon>
        <taxon>Tricholomatineae</taxon>
        <taxon>Lyophyllaceae</taxon>
        <taxon>Hypsizygus</taxon>
    </lineage>
</organism>
<dbReference type="STRING" id="39966.A0A369J1A3"/>
<dbReference type="PANTHER" id="PTHR38248">
    <property type="entry name" value="FUNK1 6"/>
    <property type="match status" value="1"/>
</dbReference>
<gene>
    <name evidence="3" type="ORF">Hypma_003707</name>
</gene>
<protein>
    <recommendedName>
        <fullName evidence="2">Protein kinase domain-containing protein</fullName>
    </recommendedName>
</protein>
<dbReference type="Proteomes" id="UP000076154">
    <property type="component" value="Unassembled WGS sequence"/>
</dbReference>
<dbReference type="GO" id="GO:0004672">
    <property type="term" value="F:protein kinase activity"/>
    <property type="evidence" value="ECO:0007669"/>
    <property type="project" value="InterPro"/>
</dbReference>
<evidence type="ECO:0000313" key="4">
    <source>
        <dbReference type="Proteomes" id="UP000076154"/>
    </source>
</evidence>
<dbReference type="InterPro" id="IPR000719">
    <property type="entry name" value="Prot_kinase_dom"/>
</dbReference>
<name>A0A369J1A3_HYPMA</name>
<sequence>MANQDEQSLAISHQKYVFRLQSNGPPDDKSPMTRAVLDSHLTRDLMNRQSQHTPFLTELLTVEQTDFGFDLNRWFIRELLEITPGLLDSYMQLHYKLLHNEETAAFYLNTIISTVAKWFENHPLADDGPVRKPLRYFSAGKKNKAIFATISHKPDLLLLPLLDGHLLDSNQVTWSDVYSVFEVTSSNCFTALMQRTLNTKRFLMGLHQGDRLYCPAMSIHDKRFRFMVSDYEGDVQTPLMTFGTDEGTKNFLRAVIGLAFLDAKRIGLDHTMVRRDTVSSKVGPHSFHTLYPCTPDAAIPWEDPEEFAKWVAASHNGDSGSIHLPSRIFTSTSNNQGHEQLTVLDNDEIIGREVNAQSGYIVGDFADEDCGITSVTCLGEIYIVLKELFRSRSLIRHGTRVWLVLTPAKTYAIMKESWIDKGQSSEADFLESLDIPNGIRVIASEVVQDTNHYRIDIPWVQRMTTAREKCRVIIEPAGYHISTFKSVFELLVIAKDIVHAIDYLASKGKVHRNISFDNILLRDTIPGDELAEDDSVEAVVVAHYRNHLKCHRGLLVDYNHAGNINDPSQIGTAPFTAIEVLYGNDRKHTVAHDLESLFNVLLIISVHLPTFGDSRHAHGLVFHPNDRSPIADWFKPRPCPVLADIKGGQFYMFEDRVFPHVLEQFQLLKKPLKQLYDVLFGYKLAGDGNWTSTVTCQQFIEILNKAILDPEIIADAKRRHNSTDNHTMSRETTGGESMSSGSGSNSRKRSREHRQEDPRPRTRTSGGTSAQPIQA</sequence>
<dbReference type="InterPro" id="IPR011009">
    <property type="entry name" value="Kinase-like_dom_sf"/>
</dbReference>
<dbReference type="AlphaFoldDB" id="A0A369J1A3"/>
<keyword evidence="4" id="KW-1185">Reference proteome</keyword>
<dbReference type="SUPFAM" id="SSF56112">
    <property type="entry name" value="Protein kinase-like (PK-like)"/>
    <property type="match status" value="1"/>
</dbReference>
<dbReference type="InterPro" id="IPR040976">
    <property type="entry name" value="Pkinase_fungal"/>
</dbReference>
<evidence type="ECO:0000313" key="3">
    <source>
        <dbReference type="EMBL" id="RDB15778.1"/>
    </source>
</evidence>
<evidence type="ECO:0000256" key="1">
    <source>
        <dbReference type="SAM" id="MobiDB-lite"/>
    </source>
</evidence>